<dbReference type="FunFam" id="3.40.30.10:FF:000007">
    <property type="entry name" value="Thioredoxin-dependent thiol peroxidase"/>
    <property type="match status" value="1"/>
</dbReference>
<comment type="similarity">
    <text evidence="9">Belongs to the peroxiredoxin family. BCP/PrxQ subfamily.</text>
</comment>
<reference evidence="12 13" key="1">
    <citation type="submission" date="2017-03" db="EMBL/GenBank/DDBJ databases">
        <title>WGS assembly of Porphyra umbilicalis.</title>
        <authorList>
            <person name="Brawley S.H."/>
            <person name="Blouin N.A."/>
            <person name="Ficko-Blean E."/>
            <person name="Wheeler G.L."/>
            <person name="Lohr M."/>
            <person name="Goodson H.V."/>
            <person name="Jenkins J.W."/>
            <person name="Blaby-Haas C.E."/>
            <person name="Helliwell K.E."/>
            <person name="Chan C."/>
            <person name="Marriage T."/>
            <person name="Bhattacharya D."/>
            <person name="Klein A.S."/>
            <person name="Badis Y."/>
            <person name="Brodie J."/>
            <person name="Cao Y."/>
            <person name="Collen J."/>
            <person name="Dittami S.M."/>
            <person name="Gachon C.M."/>
            <person name="Green B.R."/>
            <person name="Karpowicz S."/>
            <person name="Kim J.W."/>
            <person name="Kudahl U."/>
            <person name="Lin S."/>
            <person name="Michel G."/>
            <person name="Mittag M."/>
            <person name="Olson B.J."/>
            <person name="Pangilinan J."/>
            <person name="Peng Y."/>
            <person name="Qiu H."/>
            <person name="Shu S."/>
            <person name="Singer J.T."/>
            <person name="Smith A.G."/>
            <person name="Sprecher B.N."/>
            <person name="Wagner V."/>
            <person name="Wang W."/>
            <person name="Wang Z.-Y."/>
            <person name="Yan J."/>
            <person name="Yarish C."/>
            <person name="Zoeuner-Riek S."/>
            <person name="Zhuang Y."/>
            <person name="Zou Y."/>
            <person name="Lindquist E.A."/>
            <person name="Grimwood J."/>
            <person name="Barry K."/>
            <person name="Rokhsar D.S."/>
            <person name="Schmutz J."/>
            <person name="Stiller J.W."/>
            <person name="Grossman A.R."/>
            <person name="Prochnik S.E."/>
        </authorList>
    </citation>
    <scope>NUCLEOTIDE SEQUENCE [LARGE SCALE GENOMIC DNA]</scope>
    <source>
        <strain evidence="12">4086291</strain>
    </source>
</reference>
<comment type="subunit">
    <text evidence="1">Monomer.</text>
</comment>
<keyword evidence="7" id="KW-0676">Redox-active center</keyword>
<dbReference type="InterPro" id="IPR050924">
    <property type="entry name" value="Peroxiredoxin_BCP/PrxQ"/>
</dbReference>
<evidence type="ECO:0000256" key="2">
    <source>
        <dbReference type="ARBA" id="ARBA00013017"/>
    </source>
</evidence>
<comment type="catalytic activity">
    <reaction evidence="10">
        <text>a hydroperoxide + [thioredoxin]-dithiol = an alcohol + [thioredoxin]-disulfide + H2O</text>
        <dbReference type="Rhea" id="RHEA:62620"/>
        <dbReference type="Rhea" id="RHEA-COMP:10698"/>
        <dbReference type="Rhea" id="RHEA-COMP:10700"/>
        <dbReference type="ChEBI" id="CHEBI:15377"/>
        <dbReference type="ChEBI" id="CHEBI:29950"/>
        <dbReference type="ChEBI" id="CHEBI:30879"/>
        <dbReference type="ChEBI" id="CHEBI:35924"/>
        <dbReference type="ChEBI" id="CHEBI:50058"/>
        <dbReference type="EC" id="1.11.1.24"/>
    </reaction>
</comment>
<dbReference type="GO" id="GO:0034599">
    <property type="term" value="P:cellular response to oxidative stress"/>
    <property type="evidence" value="ECO:0007669"/>
    <property type="project" value="TreeGrafter"/>
</dbReference>
<evidence type="ECO:0000313" key="13">
    <source>
        <dbReference type="Proteomes" id="UP000218209"/>
    </source>
</evidence>
<dbReference type="Proteomes" id="UP000218209">
    <property type="component" value="Unassembled WGS sequence"/>
</dbReference>
<evidence type="ECO:0000256" key="9">
    <source>
        <dbReference type="ARBA" id="ARBA00038489"/>
    </source>
</evidence>
<dbReference type="InterPro" id="IPR036249">
    <property type="entry name" value="Thioredoxin-like_sf"/>
</dbReference>
<proteinExistence type="inferred from homology"/>
<dbReference type="PANTHER" id="PTHR42801:SF4">
    <property type="entry name" value="AHPC_TSA FAMILY PROTEIN"/>
    <property type="match status" value="1"/>
</dbReference>
<dbReference type="EMBL" id="KV919542">
    <property type="protein sequence ID" value="OSX69458.1"/>
    <property type="molecule type" value="Genomic_DNA"/>
</dbReference>
<dbReference type="GO" id="GO:0005737">
    <property type="term" value="C:cytoplasm"/>
    <property type="evidence" value="ECO:0007669"/>
    <property type="project" value="TreeGrafter"/>
</dbReference>
<keyword evidence="5" id="KW-0560">Oxidoreductase</keyword>
<evidence type="ECO:0000256" key="4">
    <source>
        <dbReference type="ARBA" id="ARBA00022862"/>
    </source>
</evidence>
<keyword evidence="6" id="KW-1015">Disulfide bond</keyword>
<keyword evidence="13" id="KW-1185">Reference proteome</keyword>
<dbReference type="PROSITE" id="PS51352">
    <property type="entry name" value="THIOREDOXIN_2"/>
    <property type="match status" value="1"/>
</dbReference>
<gene>
    <name evidence="12" type="ORF">BU14_1493s0002</name>
</gene>
<evidence type="ECO:0000256" key="3">
    <source>
        <dbReference type="ARBA" id="ARBA00022559"/>
    </source>
</evidence>
<dbReference type="OrthoDB" id="338622at2759"/>
<keyword evidence="3" id="KW-0575">Peroxidase</keyword>
<name>A0A1X6NLH9_PORUM</name>
<evidence type="ECO:0000256" key="1">
    <source>
        <dbReference type="ARBA" id="ARBA00011245"/>
    </source>
</evidence>
<feature type="domain" description="Thioredoxin" evidence="11">
    <location>
        <begin position="48"/>
        <end position="201"/>
    </location>
</feature>
<dbReference type="PANTHER" id="PTHR42801">
    <property type="entry name" value="THIOREDOXIN-DEPENDENT PEROXIDE REDUCTASE"/>
    <property type="match status" value="1"/>
</dbReference>
<dbReference type="Gene3D" id="3.40.30.10">
    <property type="entry name" value="Glutaredoxin"/>
    <property type="match status" value="1"/>
</dbReference>
<protein>
    <recommendedName>
        <fullName evidence="2">thioredoxin-dependent peroxiredoxin</fullName>
        <ecNumber evidence="2">1.11.1.24</ecNumber>
    </recommendedName>
    <alternativeName>
        <fullName evidence="8">Thioredoxin peroxidase</fullName>
    </alternativeName>
</protein>
<dbReference type="GO" id="GO:0045454">
    <property type="term" value="P:cell redox homeostasis"/>
    <property type="evidence" value="ECO:0007669"/>
    <property type="project" value="TreeGrafter"/>
</dbReference>
<dbReference type="InterPro" id="IPR000866">
    <property type="entry name" value="AhpC/TSA"/>
</dbReference>
<dbReference type="InterPro" id="IPR013766">
    <property type="entry name" value="Thioredoxin_domain"/>
</dbReference>
<evidence type="ECO:0000256" key="8">
    <source>
        <dbReference type="ARBA" id="ARBA00032824"/>
    </source>
</evidence>
<evidence type="ECO:0000313" key="12">
    <source>
        <dbReference type="EMBL" id="OSX69458.1"/>
    </source>
</evidence>
<dbReference type="GO" id="GO:0008379">
    <property type="term" value="F:thioredoxin peroxidase activity"/>
    <property type="evidence" value="ECO:0007669"/>
    <property type="project" value="TreeGrafter"/>
</dbReference>
<dbReference type="Pfam" id="PF00578">
    <property type="entry name" value="AhpC-TSA"/>
    <property type="match status" value="1"/>
</dbReference>
<evidence type="ECO:0000256" key="5">
    <source>
        <dbReference type="ARBA" id="ARBA00023002"/>
    </source>
</evidence>
<evidence type="ECO:0000259" key="11">
    <source>
        <dbReference type="PROSITE" id="PS51352"/>
    </source>
</evidence>
<evidence type="ECO:0000256" key="6">
    <source>
        <dbReference type="ARBA" id="ARBA00023157"/>
    </source>
</evidence>
<evidence type="ECO:0000256" key="7">
    <source>
        <dbReference type="ARBA" id="ARBA00023284"/>
    </source>
</evidence>
<dbReference type="EC" id="1.11.1.24" evidence="2"/>
<organism evidence="12 13">
    <name type="scientific">Porphyra umbilicalis</name>
    <name type="common">Purple laver</name>
    <name type="synonym">Red alga</name>
    <dbReference type="NCBI Taxonomy" id="2786"/>
    <lineage>
        <taxon>Eukaryota</taxon>
        <taxon>Rhodophyta</taxon>
        <taxon>Bangiophyceae</taxon>
        <taxon>Bangiales</taxon>
        <taxon>Bangiaceae</taxon>
        <taxon>Porphyra</taxon>
    </lineage>
</organism>
<dbReference type="CDD" id="cd03017">
    <property type="entry name" value="PRX_BCP"/>
    <property type="match status" value="1"/>
</dbReference>
<dbReference type="AlphaFoldDB" id="A0A1X6NLH9"/>
<sequence>MAFVALPAVAARPAAPLRSTASAFVAPAAAAAAAPRARAARLLPTMAVTVGEPAPAFTLPTDGGGSMSLSDLAGKKVVLYFYPRDDTPGCTVEAQGFRDAADRLAAAGAVVIGVSPDSTASHDAFKAKYGLNFPLVSDVDDAKPMLSAYGVWQLRKKFGKEFMGVSRSTFVIDGAGAVAREWLSVVVDGHVEEVVSYVESL</sequence>
<evidence type="ECO:0000256" key="10">
    <source>
        <dbReference type="ARBA" id="ARBA00049091"/>
    </source>
</evidence>
<keyword evidence="4" id="KW-0049">Antioxidant</keyword>
<dbReference type="SUPFAM" id="SSF52833">
    <property type="entry name" value="Thioredoxin-like"/>
    <property type="match status" value="1"/>
</dbReference>
<accession>A0A1X6NLH9</accession>